<protein>
    <submittedName>
        <fullName evidence="2">Uncharacterized protein</fullName>
    </submittedName>
</protein>
<feature type="signal peptide" evidence="1">
    <location>
        <begin position="1"/>
        <end position="24"/>
    </location>
</feature>
<feature type="chain" id="PRO_5005466262" evidence="1">
    <location>
        <begin position="25"/>
        <end position="639"/>
    </location>
</feature>
<dbReference type="RefSeq" id="WP_146649047.1">
    <property type="nucleotide sequence ID" value="NZ_CP012333.1"/>
</dbReference>
<dbReference type="Proteomes" id="UP000064967">
    <property type="component" value="Chromosome"/>
</dbReference>
<proteinExistence type="predicted"/>
<organism evidence="2 3">
    <name type="scientific">Labilithrix luteola</name>
    <dbReference type="NCBI Taxonomy" id="1391654"/>
    <lineage>
        <taxon>Bacteria</taxon>
        <taxon>Pseudomonadati</taxon>
        <taxon>Myxococcota</taxon>
        <taxon>Polyangia</taxon>
        <taxon>Polyangiales</taxon>
        <taxon>Labilitrichaceae</taxon>
        <taxon>Labilithrix</taxon>
    </lineage>
</organism>
<dbReference type="AlphaFoldDB" id="A0A0K1PXX2"/>
<evidence type="ECO:0000256" key="1">
    <source>
        <dbReference type="SAM" id="SignalP"/>
    </source>
</evidence>
<dbReference type="EMBL" id="CP012333">
    <property type="protein sequence ID" value="AKU97999.1"/>
    <property type="molecule type" value="Genomic_DNA"/>
</dbReference>
<gene>
    <name evidence="2" type="ORF">AKJ09_04663</name>
</gene>
<sequence>MKLRFALASLATLALVFGSSTASATLTSSEKGQIKDFVASARTADAGRVRSLVARTDLAPEESVAVLSEALTQLAFTEQRAVFLRELVFGGASAPSRPLVAHVVVKSLLARADAIHQKYALGLDREPRALAELTSIYAFIDGTIANAGKPTLATHDPSAGIPSATYEECSKALRDHVEHNARWLKGDAAVPDTVARTRAQAHLALFDMLPDGLTRRVDAADRLALKGARRQMLIEWGILFEDGGKLEDGKVERVRQLLAKLGSVRGEIEAIASIDDPLPLTGRGPIVQAPRDEANPFGDEVTPGTFDGPTSAISHSLAVMVAKKALDAKSDLRARAEKDVVAASGDPMRILGRPLAPSVEHVVGAAVHLLLVDAPRAVDLAFVRLLDARPESAALLSDAMGTLDGISAPVTALKLAPYGAATGFTLEGHAWSMDRTGPALAVTGASRDGKLVSLAFLSTAKTPLKEAASWSEGGLSFSKLHGTPRAGLVPASAKEGLTVKLAGTGTKGYDVIVTRAPSDDVLLEGDLTVSSAPGGIVFRAASGRDAVKGGMLLVTPSGRVAMVTTDDAGAEAPLSAPIEPPPAMPVHVRIAVKGTKVEATVGKTKLEGTLPAGLAKGDIGFVAKRGANVEFAGFSLRKP</sequence>
<dbReference type="Gene3D" id="2.60.120.560">
    <property type="entry name" value="Exo-inulinase, domain 1"/>
    <property type="match status" value="1"/>
</dbReference>
<evidence type="ECO:0000313" key="2">
    <source>
        <dbReference type="EMBL" id="AKU97999.1"/>
    </source>
</evidence>
<name>A0A0K1PXX2_9BACT</name>
<accession>A0A0K1PXX2</accession>
<keyword evidence="1" id="KW-0732">Signal</keyword>
<dbReference type="STRING" id="1391654.AKJ09_04663"/>
<reference evidence="2 3" key="1">
    <citation type="submission" date="2015-08" db="EMBL/GenBank/DDBJ databases">
        <authorList>
            <person name="Babu N.S."/>
            <person name="Beckwith C.J."/>
            <person name="Beseler K.G."/>
            <person name="Brison A."/>
            <person name="Carone J.V."/>
            <person name="Caskin T.P."/>
            <person name="Diamond M."/>
            <person name="Durham M.E."/>
            <person name="Foxe J.M."/>
            <person name="Go M."/>
            <person name="Henderson B.A."/>
            <person name="Jones I.B."/>
            <person name="McGettigan J.A."/>
            <person name="Micheletti S.J."/>
            <person name="Nasrallah M.E."/>
            <person name="Ortiz D."/>
            <person name="Piller C.R."/>
            <person name="Privatt S.R."/>
            <person name="Schneider S.L."/>
            <person name="Sharp S."/>
            <person name="Smith T.C."/>
            <person name="Stanton J.D."/>
            <person name="Ullery H.E."/>
            <person name="Wilson R.J."/>
            <person name="Serrano M.G."/>
            <person name="Buck G."/>
            <person name="Lee V."/>
            <person name="Wang Y."/>
            <person name="Carvalho R."/>
            <person name="Voegtly L."/>
            <person name="Shi R."/>
            <person name="Duckworth R."/>
            <person name="Johnson A."/>
            <person name="Loviza R."/>
            <person name="Walstead R."/>
            <person name="Shah Z."/>
            <person name="Kiflezghi M."/>
            <person name="Wade K."/>
            <person name="Ball S.L."/>
            <person name="Bradley K.W."/>
            <person name="Asai D.J."/>
            <person name="Bowman C.A."/>
            <person name="Russell D.A."/>
            <person name="Pope W.H."/>
            <person name="Jacobs-Sera D."/>
            <person name="Hendrix R.W."/>
            <person name="Hatfull G.F."/>
        </authorList>
    </citation>
    <scope>NUCLEOTIDE SEQUENCE [LARGE SCALE GENOMIC DNA]</scope>
    <source>
        <strain evidence="2 3">DSM 27648</strain>
    </source>
</reference>
<keyword evidence="3" id="KW-1185">Reference proteome</keyword>
<dbReference type="KEGG" id="llu:AKJ09_04663"/>
<evidence type="ECO:0000313" key="3">
    <source>
        <dbReference type="Proteomes" id="UP000064967"/>
    </source>
</evidence>